<dbReference type="Proteomes" id="UP001324115">
    <property type="component" value="Unassembled WGS sequence"/>
</dbReference>
<dbReference type="FunFam" id="1.10.10.10:FF:000322">
    <property type="entry name" value="Probable disease resistance protein At1g63360"/>
    <property type="match status" value="1"/>
</dbReference>
<evidence type="ECO:0000313" key="11">
    <source>
        <dbReference type="Proteomes" id="UP001324115"/>
    </source>
</evidence>
<dbReference type="Pfam" id="PF23559">
    <property type="entry name" value="WHD_DRP"/>
    <property type="match status" value="1"/>
</dbReference>
<evidence type="ECO:0000256" key="3">
    <source>
        <dbReference type="ARBA" id="ARBA00022741"/>
    </source>
</evidence>
<dbReference type="PANTHER" id="PTHR36766">
    <property type="entry name" value="PLANT BROAD-SPECTRUM MILDEW RESISTANCE PROTEIN RPW8"/>
    <property type="match status" value="1"/>
</dbReference>
<evidence type="ECO:0000313" key="10">
    <source>
        <dbReference type="EMBL" id="KAK4597684.1"/>
    </source>
</evidence>
<evidence type="ECO:0000256" key="2">
    <source>
        <dbReference type="ARBA" id="ARBA00022737"/>
    </source>
</evidence>
<dbReference type="Pfam" id="PF00560">
    <property type="entry name" value="LRR_1"/>
    <property type="match status" value="2"/>
</dbReference>
<proteinExistence type="predicted"/>
<keyword evidence="1" id="KW-0433">Leucine-rich repeat</keyword>
<keyword evidence="11" id="KW-1185">Reference proteome</keyword>
<evidence type="ECO:0000259" key="7">
    <source>
        <dbReference type="Pfam" id="PF18052"/>
    </source>
</evidence>
<dbReference type="SUPFAM" id="SSF52540">
    <property type="entry name" value="P-loop containing nucleoside triphosphate hydrolases"/>
    <property type="match status" value="1"/>
</dbReference>
<dbReference type="SUPFAM" id="SSF52058">
    <property type="entry name" value="L domain-like"/>
    <property type="match status" value="1"/>
</dbReference>
<evidence type="ECO:0000256" key="5">
    <source>
        <dbReference type="ARBA" id="ARBA00022840"/>
    </source>
</evidence>
<dbReference type="InterPro" id="IPR058922">
    <property type="entry name" value="WHD_DRP"/>
</dbReference>
<dbReference type="Pfam" id="PF00931">
    <property type="entry name" value="NB-ARC"/>
    <property type="match status" value="1"/>
</dbReference>
<dbReference type="Pfam" id="PF25019">
    <property type="entry name" value="LRR_R13L1-DRL21"/>
    <property type="match status" value="1"/>
</dbReference>
<dbReference type="InterPro" id="IPR027417">
    <property type="entry name" value="P-loop_NTPase"/>
</dbReference>
<evidence type="ECO:0000256" key="4">
    <source>
        <dbReference type="ARBA" id="ARBA00022821"/>
    </source>
</evidence>
<dbReference type="AlphaFoldDB" id="A0AAN7J2Z1"/>
<feature type="domain" description="NB-ARC" evidence="6">
    <location>
        <begin position="166"/>
        <end position="339"/>
    </location>
</feature>
<dbReference type="EMBL" id="JAXUIC010000003">
    <property type="protein sequence ID" value="KAK4597684.1"/>
    <property type="molecule type" value="Genomic_DNA"/>
</dbReference>
<dbReference type="Gene3D" id="1.10.10.10">
    <property type="entry name" value="Winged helix-like DNA-binding domain superfamily/Winged helix DNA-binding domain"/>
    <property type="match status" value="1"/>
</dbReference>
<keyword evidence="5" id="KW-0067">ATP-binding</keyword>
<dbReference type="PANTHER" id="PTHR36766:SF38">
    <property type="entry name" value="DISEASE RESISTANCE PROTEIN RGA3"/>
    <property type="match status" value="1"/>
</dbReference>
<keyword evidence="4" id="KW-0611">Plant defense</keyword>
<dbReference type="GO" id="GO:0043531">
    <property type="term" value="F:ADP binding"/>
    <property type="evidence" value="ECO:0007669"/>
    <property type="project" value="InterPro"/>
</dbReference>
<feature type="domain" description="Disease resistance protein winged helix" evidence="8">
    <location>
        <begin position="423"/>
        <end position="493"/>
    </location>
</feature>
<dbReference type="InterPro" id="IPR001611">
    <property type="entry name" value="Leu-rich_rpt"/>
</dbReference>
<dbReference type="Gene3D" id="3.80.10.10">
    <property type="entry name" value="Ribonuclease Inhibitor"/>
    <property type="match status" value="4"/>
</dbReference>
<reference evidence="10 11" key="1">
    <citation type="journal article" date="2023" name="G3 (Bethesda)">
        <title>A haplotype-resolved chromosome-scale genome for Quercus rubra L. provides insights into the genetics of adaptive traits for red oak species.</title>
        <authorList>
            <person name="Kapoor B."/>
            <person name="Jenkins J."/>
            <person name="Schmutz J."/>
            <person name="Zhebentyayeva T."/>
            <person name="Kuelheim C."/>
            <person name="Coggeshall M."/>
            <person name="Heim C."/>
            <person name="Lasky J.R."/>
            <person name="Leites L."/>
            <person name="Islam-Faridi N."/>
            <person name="Romero-Severson J."/>
            <person name="DeLeo V.L."/>
            <person name="Lucas S.M."/>
            <person name="Lazic D."/>
            <person name="Gailing O."/>
            <person name="Carlson J."/>
            <person name="Staton M."/>
        </authorList>
    </citation>
    <scope>NUCLEOTIDE SEQUENCE [LARGE SCALE GENOMIC DNA]</scope>
    <source>
        <strain evidence="10">Pseudo-F2</strain>
    </source>
</reference>
<dbReference type="InterPro" id="IPR036388">
    <property type="entry name" value="WH-like_DNA-bd_sf"/>
</dbReference>
<dbReference type="InterPro" id="IPR041118">
    <property type="entry name" value="Rx_N"/>
</dbReference>
<dbReference type="InterPro" id="IPR002182">
    <property type="entry name" value="NB-ARC"/>
</dbReference>
<feature type="domain" description="R13L1/DRL21-like LRR repeat region" evidence="9">
    <location>
        <begin position="695"/>
        <end position="820"/>
    </location>
</feature>
<name>A0AAN7J2Z1_QUERU</name>
<dbReference type="PROSITE" id="PS51450">
    <property type="entry name" value="LRR"/>
    <property type="match status" value="1"/>
</dbReference>
<evidence type="ECO:0000259" key="9">
    <source>
        <dbReference type="Pfam" id="PF25019"/>
    </source>
</evidence>
<accession>A0AAN7J2Z1</accession>
<evidence type="ECO:0000259" key="8">
    <source>
        <dbReference type="Pfam" id="PF23559"/>
    </source>
</evidence>
<dbReference type="PRINTS" id="PR00364">
    <property type="entry name" value="DISEASERSIST"/>
</dbReference>
<dbReference type="InterPro" id="IPR042197">
    <property type="entry name" value="Apaf_helical"/>
</dbReference>
<dbReference type="GO" id="GO:0051707">
    <property type="term" value="P:response to other organism"/>
    <property type="evidence" value="ECO:0007669"/>
    <property type="project" value="UniProtKB-ARBA"/>
</dbReference>
<evidence type="ECO:0000259" key="6">
    <source>
        <dbReference type="Pfam" id="PF00931"/>
    </source>
</evidence>
<comment type="caution">
    <text evidence="10">The sequence shown here is derived from an EMBL/GenBank/DDBJ whole genome shotgun (WGS) entry which is preliminary data.</text>
</comment>
<protein>
    <submittedName>
        <fullName evidence="10">Uncharacterized protein</fullName>
    </submittedName>
</protein>
<dbReference type="Gene3D" id="1.20.5.4130">
    <property type="match status" value="1"/>
</dbReference>
<keyword evidence="3" id="KW-0547">Nucleotide-binding</keyword>
<dbReference type="Gene3D" id="3.40.50.300">
    <property type="entry name" value="P-loop containing nucleotide triphosphate hydrolases"/>
    <property type="match status" value="1"/>
</dbReference>
<dbReference type="GO" id="GO:0006952">
    <property type="term" value="P:defense response"/>
    <property type="evidence" value="ECO:0007669"/>
    <property type="project" value="UniProtKB-KW"/>
</dbReference>
<feature type="domain" description="Disease resistance N-terminal" evidence="7">
    <location>
        <begin position="6"/>
        <end position="95"/>
    </location>
</feature>
<dbReference type="InterPro" id="IPR032675">
    <property type="entry name" value="LRR_dom_sf"/>
</dbReference>
<dbReference type="InterPro" id="IPR056789">
    <property type="entry name" value="LRR_R13L1-DRL21"/>
</dbReference>
<dbReference type="Pfam" id="PF18052">
    <property type="entry name" value="Rx_N"/>
    <property type="match status" value="1"/>
</dbReference>
<keyword evidence="2" id="KW-0677">Repeat</keyword>
<dbReference type="SUPFAM" id="SSF52047">
    <property type="entry name" value="RNI-like"/>
    <property type="match status" value="1"/>
</dbReference>
<sequence length="1163" mass="132413">MAEAVVSSAVEALISNLSAVQQFRGYLNVEDELGRLQQAVSRIQPLLLDAEERYNQSYEVKIWLRKLKDAFDDADELVDDFFTESLRRELLNRGRRTKQVRIFFSKLAYGSARLPKFKTVIARIEKIASEADRFQFHNRCPEKKERRESQSSSLSRGVEIIGREEEKSAIVHDLVKMDTINDKANVSVISIVGGAGVGKTALTQFAYNHETVRKHFELRLWVRVAGSFVLKTIVEEIVESASGERPENLGLNSLLVRLRVTIDGKRFLLVLDGVWNEDSEKWSSLKKLLICGARGSKIVTTTRSKVVADIMHTVPIFFLEPLSYDDSLALFKKMAFGEEEERTNQALESIGEEIVQKYAGVPLAIRTIGSLLYFKNLEGDWLKFLQDELPKILQQEIDISAVLKLSYDHLPSHLKQCFAYCRLFPNDYEIDVQKLIKLWMGQGFLISSNKDQCLEDVGYEYFMDLFHRSFFQEVETDEWGIIRSCKMPKILHDHAILVAGVVSCASNLNGDNINDRVRHVSFDFNLVSSQQFVRPLLKAKRIQTFLLPSQSWLPNDEKFSKSTCRKVQSWLKAIFSRFKCLRVLDLHDLGIKVVPSSLSKLKRLRYLDLSKNGIKKLPSSITSLLNLQTLKLSNCNVLEELPEGIINLVRLRHLEIDGCDKLAQMPCGLGQLTSLQTLSLFVLRKQSFYRQSGKLSELKRLNNLSRGLEILHLEHLSDASTETKNANLKEKQRLRALTLRWFRQDDADVDVESDEKSLEGLQPHRNLKTLWVIGYGGMKFPSWLSSLMYLVKFTLCNCLKFQHLPPLDQLSFLKSLKLQRLHALEYITDSGGKDKFSSSAISMTFFPSLKELVLWDCPNLKGWWRDAPVGDDKSAVGTTQASMTDQQQHYPLLPSFPCLSKLEIQYCPMLTSIPIYPHLDEQLVLNNAKLTLLQQTMWYMAASQGPTTAAMLVHSSTLPSSSLGPLSKLNSLTLTGIKELECLEDEWLQNFTSLESLSISGCPRLMFLSNGIQHLTSLKCMDIRDCEELDLSSNEGDGEQWKGLRNLCSLTIWGIPKLKSLPNGMQHVLPLEKLRILNCPNLISLEDWISSFTSLNRLVISKCRKLALLPHGMSNLKSLRRLVIDDCPMLLRRCQGETGTKQRLGVQKQGWIFSISFSLRLYI</sequence>
<evidence type="ECO:0000256" key="1">
    <source>
        <dbReference type="ARBA" id="ARBA00022614"/>
    </source>
</evidence>
<dbReference type="Gene3D" id="1.10.8.430">
    <property type="entry name" value="Helical domain of apoptotic protease-activating factors"/>
    <property type="match status" value="1"/>
</dbReference>
<gene>
    <name evidence="10" type="ORF">RGQ29_015272</name>
</gene>
<organism evidence="10 11">
    <name type="scientific">Quercus rubra</name>
    <name type="common">Northern red oak</name>
    <name type="synonym">Quercus borealis</name>
    <dbReference type="NCBI Taxonomy" id="3512"/>
    <lineage>
        <taxon>Eukaryota</taxon>
        <taxon>Viridiplantae</taxon>
        <taxon>Streptophyta</taxon>
        <taxon>Embryophyta</taxon>
        <taxon>Tracheophyta</taxon>
        <taxon>Spermatophyta</taxon>
        <taxon>Magnoliopsida</taxon>
        <taxon>eudicotyledons</taxon>
        <taxon>Gunneridae</taxon>
        <taxon>Pentapetalae</taxon>
        <taxon>rosids</taxon>
        <taxon>fabids</taxon>
        <taxon>Fagales</taxon>
        <taxon>Fagaceae</taxon>
        <taxon>Quercus</taxon>
    </lineage>
</organism>
<dbReference type="GO" id="GO:0005524">
    <property type="term" value="F:ATP binding"/>
    <property type="evidence" value="ECO:0007669"/>
    <property type="project" value="UniProtKB-KW"/>
</dbReference>